<gene>
    <name evidence="2" type="ORF">HMI49_32645</name>
</gene>
<accession>A0A7Y4KQ47</accession>
<feature type="transmembrane region" description="Helical" evidence="1">
    <location>
        <begin position="18"/>
        <end position="40"/>
    </location>
</feature>
<evidence type="ECO:0000313" key="2">
    <source>
        <dbReference type="EMBL" id="NOK37961.1"/>
    </source>
</evidence>
<keyword evidence="1" id="KW-1133">Transmembrane helix</keyword>
<evidence type="ECO:0000256" key="1">
    <source>
        <dbReference type="SAM" id="Phobius"/>
    </source>
</evidence>
<dbReference type="RefSeq" id="WP_120529813.1">
    <property type="nucleotide sequence ID" value="NZ_JABFJV010000270.1"/>
</dbReference>
<keyword evidence="1" id="KW-0472">Membrane</keyword>
<dbReference type="AlphaFoldDB" id="A0A7Y4KQ47"/>
<dbReference type="EMBL" id="JABFJV010000270">
    <property type="protein sequence ID" value="NOK37961.1"/>
    <property type="molecule type" value="Genomic_DNA"/>
</dbReference>
<reference evidence="2 3" key="1">
    <citation type="submission" date="2020-05" db="EMBL/GenBank/DDBJ databases">
        <authorList>
            <person name="Whitworth D."/>
        </authorList>
    </citation>
    <scope>NUCLEOTIDE SEQUENCE [LARGE SCALE GENOMIC DNA]</scope>
    <source>
        <strain evidence="2 3">AB043B</strain>
    </source>
</reference>
<name>A0A7Y4KQ47_9BACT</name>
<evidence type="ECO:0000313" key="3">
    <source>
        <dbReference type="Proteomes" id="UP000563426"/>
    </source>
</evidence>
<comment type="caution">
    <text evidence="2">The sequence shown here is derived from an EMBL/GenBank/DDBJ whole genome shotgun (WGS) entry which is preliminary data.</text>
</comment>
<feature type="transmembrane region" description="Helical" evidence="1">
    <location>
        <begin position="46"/>
        <end position="63"/>
    </location>
</feature>
<proteinExistence type="predicted"/>
<keyword evidence="1" id="KW-0812">Transmembrane</keyword>
<sequence length="105" mass="10920">MVSIDALRHQARANWRTWVAWVAMPIAALPLLGVGGLRRVGLVDELAAGAVGLGLLSLTLIGLGQLPRTAARPAAGKAWKKAPKDFPISGAMVPEEFAASMASGH</sequence>
<keyword evidence="3" id="KW-1185">Reference proteome</keyword>
<dbReference type="OrthoDB" id="5522007at2"/>
<organism evidence="2 3">
    <name type="scientific">Corallococcus exercitus</name>
    <dbReference type="NCBI Taxonomy" id="2316736"/>
    <lineage>
        <taxon>Bacteria</taxon>
        <taxon>Pseudomonadati</taxon>
        <taxon>Myxococcota</taxon>
        <taxon>Myxococcia</taxon>
        <taxon>Myxococcales</taxon>
        <taxon>Cystobacterineae</taxon>
        <taxon>Myxococcaceae</taxon>
        <taxon>Corallococcus</taxon>
    </lineage>
</organism>
<protein>
    <submittedName>
        <fullName evidence="2">Uncharacterized protein</fullName>
    </submittedName>
</protein>
<dbReference type="Proteomes" id="UP000563426">
    <property type="component" value="Unassembled WGS sequence"/>
</dbReference>